<dbReference type="AlphaFoldDB" id="Q4DKP3"/>
<feature type="compositionally biased region" description="Basic residues" evidence="1">
    <location>
        <begin position="311"/>
        <end position="322"/>
    </location>
</feature>
<feature type="compositionally biased region" description="Basic and acidic residues" evidence="1">
    <location>
        <begin position="323"/>
        <end position="332"/>
    </location>
</feature>
<dbReference type="EMBL" id="AAHK01000376">
    <property type="protein sequence ID" value="EAN93082.1"/>
    <property type="molecule type" value="Genomic_DNA"/>
</dbReference>
<feature type="compositionally biased region" description="Acidic residues" evidence="1">
    <location>
        <begin position="822"/>
        <end position="833"/>
    </location>
</feature>
<reference evidence="2 3" key="1">
    <citation type="journal article" date="2005" name="Science">
        <title>The genome sequence of Trypanosoma cruzi, etiologic agent of Chagas disease.</title>
        <authorList>
            <person name="El-Sayed N.M."/>
            <person name="Myler P.J."/>
            <person name="Bartholomeu D.C."/>
            <person name="Nilsson D."/>
            <person name="Aggarwal G."/>
            <person name="Tran A.N."/>
            <person name="Ghedin E."/>
            <person name="Worthey E.A."/>
            <person name="Delcher A.L."/>
            <person name="Blandin G."/>
            <person name="Westenberger S.J."/>
            <person name="Caler E."/>
            <person name="Cerqueira G.C."/>
            <person name="Branche C."/>
            <person name="Haas B."/>
            <person name="Anupama A."/>
            <person name="Arner E."/>
            <person name="Aslund L."/>
            <person name="Attipoe P."/>
            <person name="Bontempi E."/>
            <person name="Bringaud F."/>
            <person name="Burton P."/>
            <person name="Cadag E."/>
            <person name="Campbell D.A."/>
            <person name="Carrington M."/>
            <person name="Crabtree J."/>
            <person name="Darban H."/>
            <person name="da Silveira J.F."/>
            <person name="de Jong P."/>
            <person name="Edwards K."/>
            <person name="Englund P.T."/>
            <person name="Fazelina G."/>
            <person name="Feldblyum T."/>
            <person name="Ferella M."/>
            <person name="Frasch A.C."/>
            <person name="Gull K."/>
            <person name="Horn D."/>
            <person name="Hou L."/>
            <person name="Huang Y."/>
            <person name="Kindlund E."/>
            <person name="Klingbeil M."/>
            <person name="Kluge S."/>
            <person name="Koo H."/>
            <person name="Lacerda D."/>
            <person name="Levin M.J."/>
            <person name="Lorenzi H."/>
            <person name="Louie T."/>
            <person name="Machado C.R."/>
            <person name="McCulloch R."/>
            <person name="McKenna A."/>
            <person name="Mizuno Y."/>
            <person name="Mottram J.C."/>
            <person name="Nelson S."/>
            <person name="Ochaya S."/>
            <person name="Osoegawa K."/>
            <person name="Pai G."/>
            <person name="Parsons M."/>
            <person name="Pentony M."/>
            <person name="Pettersson U."/>
            <person name="Pop M."/>
            <person name="Ramirez J.L."/>
            <person name="Rinta J."/>
            <person name="Robertson L."/>
            <person name="Salzberg S.L."/>
            <person name="Sanchez D.O."/>
            <person name="Seyler A."/>
            <person name="Sharma R."/>
            <person name="Shetty J."/>
            <person name="Simpson A.J."/>
            <person name="Sisk E."/>
            <person name="Tammi M.T."/>
            <person name="Tarleton R."/>
            <person name="Teixeira S."/>
            <person name="Van Aken S."/>
            <person name="Vogt C."/>
            <person name="Ward P.N."/>
            <person name="Wickstead B."/>
            <person name="Wortman J."/>
            <person name="White O."/>
            <person name="Fraser C.M."/>
            <person name="Stuart K.D."/>
            <person name="Andersson B."/>
        </authorList>
    </citation>
    <scope>NUCLEOTIDE SEQUENCE [LARGE SCALE GENOMIC DNA]</scope>
    <source>
        <strain evidence="2 3">CL Brener</strain>
    </source>
</reference>
<feature type="compositionally biased region" description="Acidic residues" evidence="1">
    <location>
        <begin position="1020"/>
        <end position="1029"/>
    </location>
</feature>
<comment type="caution">
    <text evidence="2">The sequence shown here is derived from an EMBL/GenBank/DDBJ whole genome shotgun (WGS) entry which is preliminary data.</text>
</comment>
<feature type="compositionally biased region" description="Low complexity" evidence="1">
    <location>
        <begin position="339"/>
        <end position="349"/>
    </location>
</feature>
<proteinExistence type="predicted"/>
<feature type="compositionally biased region" description="Low complexity" evidence="1">
    <location>
        <begin position="261"/>
        <end position="271"/>
    </location>
</feature>
<feature type="compositionally biased region" description="Low complexity" evidence="1">
    <location>
        <begin position="841"/>
        <end position="875"/>
    </location>
</feature>
<feature type="region of interest" description="Disordered" evidence="1">
    <location>
        <begin position="384"/>
        <end position="477"/>
    </location>
</feature>
<evidence type="ECO:0000313" key="2">
    <source>
        <dbReference type="EMBL" id="EAN93082.1"/>
    </source>
</evidence>
<feature type="compositionally biased region" description="Basic and acidic residues" evidence="1">
    <location>
        <begin position="1192"/>
        <end position="1201"/>
    </location>
</feature>
<accession>Q4DKP3</accession>
<dbReference type="PANTHER" id="PTHR45920">
    <property type="entry name" value="FORMIN HOMOLOGY 2 DOMAIN CONTAINING, ISOFORM I"/>
    <property type="match status" value="1"/>
</dbReference>
<name>Q4DKP3_TRYCC</name>
<dbReference type="PaxDb" id="353153-Q4DKP3"/>
<dbReference type="Proteomes" id="UP000002296">
    <property type="component" value="Unassembled WGS sequence"/>
</dbReference>
<dbReference type="KEGG" id="tcr:503897.20"/>
<dbReference type="GO" id="GO:0030866">
    <property type="term" value="P:cortical actin cytoskeleton organization"/>
    <property type="evidence" value="ECO:0007669"/>
    <property type="project" value="TreeGrafter"/>
</dbReference>
<dbReference type="RefSeq" id="XP_814933.1">
    <property type="nucleotide sequence ID" value="XM_809840.1"/>
</dbReference>
<feature type="compositionally biased region" description="Basic and acidic residues" evidence="1">
    <location>
        <begin position="350"/>
        <end position="359"/>
    </location>
</feature>
<feature type="compositionally biased region" description="Acidic residues" evidence="1">
    <location>
        <begin position="876"/>
        <end position="915"/>
    </location>
</feature>
<organism evidence="2 3">
    <name type="scientific">Trypanosoma cruzi (strain CL Brener)</name>
    <dbReference type="NCBI Taxonomy" id="353153"/>
    <lineage>
        <taxon>Eukaryota</taxon>
        <taxon>Discoba</taxon>
        <taxon>Euglenozoa</taxon>
        <taxon>Kinetoplastea</taxon>
        <taxon>Metakinetoplastina</taxon>
        <taxon>Trypanosomatida</taxon>
        <taxon>Trypanosomatidae</taxon>
        <taxon>Trypanosoma</taxon>
        <taxon>Schizotrypanum</taxon>
    </lineage>
</organism>
<dbReference type="GO" id="GO:0051015">
    <property type="term" value="F:actin filament binding"/>
    <property type="evidence" value="ECO:0007669"/>
    <property type="project" value="TreeGrafter"/>
</dbReference>
<feature type="compositionally biased region" description="Basic and acidic residues" evidence="1">
    <location>
        <begin position="1007"/>
        <end position="1019"/>
    </location>
</feature>
<gene>
    <name evidence="2" type="ORF">Tc00.1047053503897.20</name>
</gene>
<dbReference type="InParanoid" id="Q4DKP3"/>
<keyword evidence="3" id="KW-1185">Reference proteome</keyword>
<dbReference type="eggNOG" id="ENOG502QV8K">
    <property type="taxonomic scope" value="Eukaryota"/>
</dbReference>
<dbReference type="GO" id="GO:0005737">
    <property type="term" value="C:cytoplasm"/>
    <property type="evidence" value="ECO:0007669"/>
    <property type="project" value="TreeGrafter"/>
</dbReference>
<feature type="compositionally biased region" description="Low complexity" evidence="1">
    <location>
        <begin position="398"/>
        <end position="427"/>
    </location>
</feature>
<feature type="compositionally biased region" description="Acidic residues" evidence="1">
    <location>
        <begin position="1068"/>
        <end position="1084"/>
    </location>
</feature>
<protein>
    <submittedName>
        <fullName evidence="2">Uncharacterized protein</fullName>
    </submittedName>
</protein>
<evidence type="ECO:0000256" key="1">
    <source>
        <dbReference type="SAM" id="MobiDB-lite"/>
    </source>
</evidence>
<feature type="region of interest" description="Disordered" evidence="1">
    <location>
        <begin position="820"/>
        <end position="1201"/>
    </location>
</feature>
<feature type="compositionally biased region" description="Acidic residues" evidence="1">
    <location>
        <begin position="936"/>
        <end position="977"/>
    </location>
</feature>
<dbReference type="GeneID" id="3546569"/>
<feature type="compositionally biased region" description="Acidic residues" evidence="1">
    <location>
        <begin position="1156"/>
        <end position="1165"/>
    </location>
</feature>
<evidence type="ECO:0000313" key="3">
    <source>
        <dbReference type="Proteomes" id="UP000002296"/>
    </source>
</evidence>
<dbReference type="GO" id="GO:0005856">
    <property type="term" value="C:cytoskeleton"/>
    <property type="evidence" value="ECO:0007669"/>
    <property type="project" value="TreeGrafter"/>
</dbReference>
<dbReference type="PANTHER" id="PTHR45920:SF7">
    <property type="entry name" value="FORMIN-G"/>
    <property type="match status" value="1"/>
</dbReference>
<sequence length="1201" mass="129790">MLRRRITVGFVPQTTFTSGVVAATWSHATYSTDAIGTFKPLATSFRRIGASCRYAAGSHTGLYVGSRAQSTSTPSLCTLTTRPLPASPHQCSIEKVLLPSVQASGSGIRTDTLRGMVQLLLDPDATDVEDVFMLDFVVMVPKRQMAALHGRKEWLDVVLSSERYQACKDARALRLAGITTVGRWDENRERVPISAYSRGILEEAYAAMARQPVESQKNQVITWLTKTIQKAVIEEFAANKSNRQFLAPLITGMQALPETADAASNAANAAAMKEGDETHPQGEADVPKKKRAEDAVAEDGNGGNNTAKPSKPARVRGRKHAKHPEPVEEVTEHAGGGAAKSAASATSTTEDVKKNDKPHSVSPAAATDDDEDAEIARLLQETEQEFAPAPYIRGSIHSKGASEGSAAASTSPPQISTAATTSGTTARAEAEDAKPSKLKKKRSADAANKLAEPEHHNQQQEANATAVTDAGKTLPDSKQNKSLARLAELMLIQFNSADGYLHLPDIKDDEKKGFVIALDGDSAQVDPFALYSTFGAAKLAGGESPAITALYQVWSAYSAYTEAHEAAEDDATAKFFKEKGVEALVHGAVLLRAISREQAVTLEPQDIPAYGFPLLSSDRRPHRTRRSKVATDMTAEKVADAVKAYTAFFSTKGKKFTPIRPTIDYNSGCSVAALMGTTLHLYETSLKETVREEDIRCRFGEAMLGVLHVVEKKVMTRINVVHYHILATSISGGSGGSNGMESMTTSIVSIDITGSFTTAEKTRLQQLAEPLGMAGAIADCTCVSDIVDSIEALGVSVVHDILTNRDDLEALLTPTLVQLLPEAEEEEEEEEEEAEKRPSTRRTPAAASTPAKDASSKSGSHSSHAAAGVKAAATAAEDDDDDEEEEEEEADGVDAVGEEAAEEEENEEEEEEEEEVKPARGGKQKSAAAKHKTDTVNEDEENEEVEEEEEEEEEDEEQKAGNGEEEDDEEQEEEEEAPREPPTISGNSRRHSSPAPVKGRSARGRAHPAEDAKKMREKDEEYDGEGDGDEPPRQHVQHVQQRAPPLRRTSHAGKRAPPPPPPPAASGDDNDDDDDASDADDNKEEEVHAQPQSQQHTAVSKKGHATKKSPPPAPSAATTDNNEDEEEEEAVRRPTKKGVSSKRAPPPPVSAQNDDSKEEEEEEEVVVAPRVRNRGRRMGRALPQSSSDSNDEDRWFQRARR</sequence>
<dbReference type="OMA" id="NHEVDEI"/>
<feature type="compositionally biased region" description="Basic and acidic residues" evidence="1">
    <location>
        <begin position="273"/>
        <end position="294"/>
    </location>
</feature>
<feature type="region of interest" description="Disordered" evidence="1">
    <location>
        <begin position="261"/>
        <end position="371"/>
    </location>
</feature>